<keyword evidence="3" id="KW-1185">Reference proteome</keyword>
<evidence type="ECO:0000313" key="2">
    <source>
        <dbReference type="EMBL" id="SFP90663.1"/>
    </source>
</evidence>
<dbReference type="STRING" id="937334.SAMN05444406_10646"/>
<name>A0A1I5U5V7_9FIRM</name>
<protein>
    <recommendedName>
        <fullName evidence="4">Prepilin-type N-terminal cleavage/methylation domain-containing protein</fullName>
    </recommendedName>
</protein>
<sequence length="258" mass="29007">MKLNTTKGLTFVEILVATAIIALVAEMLLTVFGFSFKHNREAEATLEATFIAQRKMEMLQGMDALSAYNEGRKGIRQKFMEKYVEVTCRPYLPDDCHVFDVVVKNEEGRDGILYAAPPDNADVFLIEGWTDDIFLEISIFGNRYEIISPDSPDKKAVTGWLPGDTEKVVVMINGVEYSLDKGILIDISSAGRDVEARVYDTNNNSSLINVEGTGVIVKRYTNYSYRDYSTVRAQVKVFDTQDDARPKAVFESILQLKN</sequence>
<reference evidence="2 3" key="1">
    <citation type="submission" date="2016-10" db="EMBL/GenBank/DDBJ databases">
        <authorList>
            <person name="de Groot N.N."/>
        </authorList>
    </citation>
    <scope>NUCLEOTIDE SEQUENCE [LARGE SCALE GENOMIC DNA]</scope>
    <source>
        <strain evidence="2 3">DSM 20678</strain>
    </source>
</reference>
<dbReference type="EMBL" id="FOXR01000006">
    <property type="protein sequence ID" value="SFP90663.1"/>
    <property type="molecule type" value="Genomic_DNA"/>
</dbReference>
<feature type="transmembrane region" description="Helical" evidence="1">
    <location>
        <begin position="12"/>
        <end position="36"/>
    </location>
</feature>
<accession>A0A1I5U5V7</accession>
<evidence type="ECO:0008006" key="4">
    <source>
        <dbReference type="Google" id="ProtNLM"/>
    </source>
</evidence>
<dbReference type="RefSeq" id="WP_025746478.1">
    <property type="nucleotide sequence ID" value="NZ_FOXR01000006.1"/>
</dbReference>
<dbReference type="Proteomes" id="UP000198577">
    <property type="component" value="Unassembled WGS sequence"/>
</dbReference>
<gene>
    <name evidence="2" type="ORF">SAMN05444406_10646</name>
</gene>
<organism evidence="2 3">
    <name type="scientific">Caldicoprobacter faecalis</name>
    <dbReference type="NCBI Taxonomy" id="937334"/>
    <lineage>
        <taxon>Bacteria</taxon>
        <taxon>Bacillati</taxon>
        <taxon>Bacillota</taxon>
        <taxon>Clostridia</taxon>
        <taxon>Caldicoprobacterales</taxon>
        <taxon>Caldicoprobacteraceae</taxon>
        <taxon>Caldicoprobacter</taxon>
    </lineage>
</organism>
<evidence type="ECO:0000256" key="1">
    <source>
        <dbReference type="SAM" id="Phobius"/>
    </source>
</evidence>
<keyword evidence="1" id="KW-1133">Transmembrane helix</keyword>
<keyword evidence="1" id="KW-0812">Transmembrane</keyword>
<keyword evidence="1" id="KW-0472">Membrane</keyword>
<dbReference type="AlphaFoldDB" id="A0A1I5U5V7"/>
<proteinExistence type="predicted"/>
<evidence type="ECO:0000313" key="3">
    <source>
        <dbReference type="Proteomes" id="UP000198577"/>
    </source>
</evidence>